<protein>
    <submittedName>
        <fullName evidence="1">Uncharacterized protein</fullName>
    </submittedName>
</protein>
<evidence type="ECO:0000313" key="1">
    <source>
        <dbReference type="EMBL" id="KAG5604717.1"/>
    </source>
</evidence>
<dbReference type="Proteomes" id="UP000824120">
    <property type="component" value="Chromosome 5"/>
</dbReference>
<proteinExistence type="predicted"/>
<sequence>MACKQCYDYQKRKAQKSSKVRWRFKRKEQIKRGFEERRKWRKHTNIYMLSPTLIIININNKYMDKEIDCFYEKVKYQWFSIASSGNAHSQGEVCLRVLMTTLKRTLSKAKCSTRFDPRFRA</sequence>
<comment type="caution">
    <text evidence="1">The sequence shown here is derived from an EMBL/GenBank/DDBJ whole genome shotgun (WGS) entry which is preliminary data.</text>
</comment>
<organism evidence="1 2">
    <name type="scientific">Solanum commersonii</name>
    <name type="common">Commerson's wild potato</name>
    <name type="synonym">Commerson's nightshade</name>
    <dbReference type="NCBI Taxonomy" id="4109"/>
    <lineage>
        <taxon>Eukaryota</taxon>
        <taxon>Viridiplantae</taxon>
        <taxon>Streptophyta</taxon>
        <taxon>Embryophyta</taxon>
        <taxon>Tracheophyta</taxon>
        <taxon>Spermatophyta</taxon>
        <taxon>Magnoliopsida</taxon>
        <taxon>eudicotyledons</taxon>
        <taxon>Gunneridae</taxon>
        <taxon>Pentapetalae</taxon>
        <taxon>asterids</taxon>
        <taxon>lamiids</taxon>
        <taxon>Solanales</taxon>
        <taxon>Solanaceae</taxon>
        <taxon>Solanoideae</taxon>
        <taxon>Solaneae</taxon>
        <taxon>Solanum</taxon>
    </lineage>
</organism>
<evidence type="ECO:0000313" key="2">
    <source>
        <dbReference type="Proteomes" id="UP000824120"/>
    </source>
</evidence>
<reference evidence="1 2" key="1">
    <citation type="submission" date="2020-09" db="EMBL/GenBank/DDBJ databases">
        <title>De no assembly of potato wild relative species, Solanum commersonii.</title>
        <authorList>
            <person name="Cho K."/>
        </authorList>
    </citation>
    <scope>NUCLEOTIDE SEQUENCE [LARGE SCALE GENOMIC DNA]</scope>
    <source>
        <strain evidence="1">LZ3.2</strain>
        <tissue evidence="1">Leaf</tissue>
    </source>
</reference>
<accession>A0A9J5YY03</accession>
<gene>
    <name evidence="1" type="ORF">H5410_026209</name>
</gene>
<keyword evidence="2" id="KW-1185">Reference proteome</keyword>
<dbReference type="AlphaFoldDB" id="A0A9J5YY03"/>
<dbReference type="EMBL" id="JACXVP010000005">
    <property type="protein sequence ID" value="KAG5604717.1"/>
    <property type="molecule type" value="Genomic_DNA"/>
</dbReference>
<name>A0A9J5YY03_SOLCO</name>